<dbReference type="PANTHER" id="PTHR36681">
    <property type="entry name" value="NUCLEAR GTPASE, GERMINAL CENTER-ASSOCIATED, TANDEM DUPLICATE 3"/>
    <property type="match status" value="1"/>
</dbReference>
<dbReference type="AlphaFoldDB" id="A0AAJ0B472"/>
<accession>A0AAJ0B472</accession>
<evidence type="ECO:0000259" key="4">
    <source>
        <dbReference type="Pfam" id="PF24564"/>
    </source>
</evidence>
<dbReference type="Pfam" id="PF24564">
    <property type="entry name" value="DUF7605"/>
    <property type="match status" value="1"/>
</dbReference>
<evidence type="ECO:0000313" key="5">
    <source>
        <dbReference type="EMBL" id="KAK1749872.1"/>
    </source>
</evidence>
<dbReference type="SUPFAM" id="SSF52540">
    <property type="entry name" value="P-loop containing nucleoside triphosphate hydrolases"/>
    <property type="match status" value="1"/>
</dbReference>
<protein>
    <submittedName>
        <fullName evidence="5">Nuclear GTPase SLIP-GC</fullName>
    </submittedName>
</protein>
<feature type="compositionally biased region" description="Polar residues" evidence="2">
    <location>
        <begin position="1"/>
        <end position="11"/>
    </location>
</feature>
<evidence type="ECO:0000259" key="3">
    <source>
        <dbReference type="Pfam" id="PF00350"/>
    </source>
</evidence>
<feature type="compositionally biased region" description="Low complexity" evidence="2">
    <location>
        <begin position="39"/>
        <end position="63"/>
    </location>
</feature>
<feature type="domain" description="Dynamin N-terminal" evidence="3">
    <location>
        <begin position="278"/>
        <end position="526"/>
    </location>
</feature>
<feature type="region of interest" description="Disordered" evidence="2">
    <location>
        <begin position="75"/>
        <end position="129"/>
    </location>
</feature>
<keyword evidence="1" id="KW-0175">Coiled coil</keyword>
<dbReference type="InterPro" id="IPR056024">
    <property type="entry name" value="DUF7605"/>
</dbReference>
<dbReference type="PANTHER" id="PTHR36681:SF3">
    <property type="entry name" value="NUCLEAR GTPASE, GERMINAL CENTER-ASSOCIATED, TANDEM DUPLICATE 3"/>
    <property type="match status" value="1"/>
</dbReference>
<evidence type="ECO:0000256" key="1">
    <source>
        <dbReference type="SAM" id="Coils"/>
    </source>
</evidence>
<comment type="caution">
    <text evidence="5">The sequence shown here is derived from an EMBL/GenBank/DDBJ whole genome shotgun (WGS) entry which is preliminary data.</text>
</comment>
<feature type="compositionally biased region" description="Low complexity" evidence="2">
    <location>
        <begin position="12"/>
        <end position="26"/>
    </location>
</feature>
<dbReference type="Gene3D" id="3.40.50.300">
    <property type="entry name" value="P-loop containing nucleotide triphosphate hydrolases"/>
    <property type="match status" value="2"/>
</dbReference>
<name>A0AAJ0B472_9PEZI</name>
<reference evidence="5" key="1">
    <citation type="submission" date="2023-06" db="EMBL/GenBank/DDBJ databases">
        <title>Genome-scale phylogeny and comparative genomics of the fungal order Sordariales.</title>
        <authorList>
            <consortium name="Lawrence Berkeley National Laboratory"/>
            <person name="Hensen N."/>
            <person name="Bonometti L."/>
            <person name="Westerberg I."/>
            <person name="Brannstrom I.O."/>
            <person name="Guillou S."/>
            <person name="Cros-Aarteil S."/>
            <person name="Calhoun S."/>
            <person name="Haridas S."/>
            <person name="Kuo A."/>
            <person name="Mondo S."/>
            <person name="Pangilinan J."/>
            <person name="Riley R."/>
            <person name="Labutti K."/>
            <person name="Andreopoulos B."/>
            <person name="Lipzen A."/>
            <person name="Chen C."/>
            <person name="Yanf M."/>
            <person name="Daum C."/>
            <person name="Ng V."/>
            <person name="Clum A."/>
            <person name="Steindorff A."/>
            <person name="Ohm R."/>
            <person name="Martin F."/>
            <person name="Silar P."/>
            <person name="Natvig D."/>
            <person name="Lalanne C."/>
            <person name="Gautier V."/>
            <person name="Ament-Velasquez S.L."/>
            <person name="Kruys A."/>
            <person name="Hutchinson M.I."/>
            <person name="Powell A.J."/>
            <person name="Barry K."/>
            <person name="Miller A.N."/>
            <person name="Grigoriev I.V."/>
            <person name="Debuchy R."/>
            <person name="Gladieux P."/>
            <person name="Thoren M.H."/>
            <person name="Johannesson H."/>
        </authorList>
    </citation>
    <scope>NUCLEOTIDE SEQUENCE</scope>
    <source>
        <strain evidence="5">PSN4</strain>
    </source>
</reference>
<organism evidence="5 6">
    <name type="scientific">Echria macrotheca</name>
    <dbReference type="NCBI Taxonomy" id="438768"/>
    <lineage>
        <taxon>Eukaryota</taxon>
        <taxon>Fungi</taxon>
        <taxon>Dikarya</taxon>
        <taxon>Ascomycota</taxon>
        <taxon>Pezizomycotina</taxon>
        <taxon>Sordariomycetes</taxon>
        <taxon>Sordariomycetidae</taxon>
        <taxon>Sordariales</taxon>
        <taxon>Schizotheciaceae</taxon>
        <taxon>Echria</taxon>
    </lineage>
</organism>
<feature type="compositionally biased region" description="Polar residues" evidence="2">
    <location>
        <begin position="170"/>
        <end position="185"/>
    </location>
</feature>
<keyword evidence="6" id="KW-1185">Reference proteome</keyword>
<dbReference type="EMBL" id="MU839851">
    <property type="protein sequence ID" value="KAK1749872.1"/>
    <property type="molecule type" value="Genomic_DNA"/>
</dbReference>
<evidence type="ECO:0000313" key="6">
    <source>
        <dbReference type="Proteomes" id="UP001239445"/>
    </source>
</evidence>
<gene>
    <name evidence="5" type="ORF">QBC47DRAFT_354328</name>
</gene>
<feature type="region of interest" description="Disordered" evidence="2">
    <location>
        <begin position="157"/>
        <end position="222"/>
    </location>
</feature>
<dbReference type="Pfam" id="PF00350">
    <property type="entry name" value="Dynamin_N"/>
    <property type="match status" value="1"/>
</dbReference>
<dbReference type="InterPro" id="IPR045063">
    <property type="entry name" value="Dynamin_N"/>
</dbReference>
<feature type="compositionally biased region" description="Polar residues" evidence="2">
    <location>
        <begin position="111"/>
        <end position="120"/>
    </location>
</feature>
<proteinExistence type="predicted"/>
<feature type="compositionally biased region" description="Basic and acidic residues" evidence="2">
    <location>
        <begin position="209"/>
        <end position="222"/>
    </location>
</feature>
<feature type="domain" description="DUF7605" evidence="4">
    <location>
        <begin position="759"/>
        <end position="939"/>
    </location>
</feature>
<feature type="coiled-coil region" evidence="1">
    <location>
        <begin position="706"/>
        <end position="733"/>
    </location>
</feature>
<feature type="coiled-coil region" evidence="1">
    <location>
        <begin position="550"/>
        <end position="584"/>
    </location>
</feature>
<dbReference type="Proteomes" id="UP001239445">
    <property type="component" value="Unassembled WGS sequence"/>
</dbReference>
<evidence type="ECO:0000256" key="2">
    <source>
        <dbReference type="SAM" id="MobiDB-lite"/>
    </source>
</evidence>
<feature type="region of interest" description="Disordered" evidence="2">
    <location>
        <begin position="1"/>
        <end position="63"/>
    </location>
</feature>
<dbReference type="InterPro" id="IPR027417">
    <property type="entry name" value="P-loop_NTPase"/>
</dbReference>
<sequence>MSPESNDSVFISTSATSSRGSTARWTPDSTPRASAGRESSSSDSDSTSLPILTPSSSSVVSFSPHTSGVFRFRGSPGADAVRSSVEHDTVSPRRLGSPGPVGGSASPSPSNMVTPSITLSTPPPNARVSDLGQTHLDLDDVNTAINRIRLSTETPLDMSGMAAALPGTTPARQNPETSSSNVPNSQDRDLGRPVNRSRRSSSRTNLLPHDVRNEEPPSDRFHSPAFQQAFRDAKALMGSLAEVLSSSTIQLEPDSTLHELSRTAQKLANFQCPPTRIVGLVGDSAVGKSSLLNSLLDEDNLARTVSNEQLCTLVVTEYRYHELGTFAIEVEEYTQTELRELFTDMVANYRHNHFHSAEIEGDERGHWAGLANLALDTFSAMFRGRFTPDFLISGGQQEVVETLMEWSSGRRSAAGLHVFERQEDCAEELMRLTSEEASPRRPAIWPYIKKINVSLNAYILSRGLVLVDLPGLRDLNSARQVITERYLRCCHEIFAVCHSERAASNESVMAVFKLARQAGLSKIGIICTKSDLFTAREAIRDWPDERGHRVQDLIEHKKTEERILADIEEELHNLLDGEKEEKDRLYRDAGRQSITVKNLEQALARYVIEERNRVVTAELMAKYGPEVPTGNVSVFCSSNKLYWDHRNKTPVDGHLPFLHLSGIISIRKHCLSLVSESQLSIALSYIHNEVPNLVSRLDLWVQSGAGDASTERKEAVRAALDQLERQMREKLRARVSPVYLIGGLLRADFDENIYQRRDTRRWTNGALNAGSEWGSWHHSSYAAFVRNYGIYTTDVMGYRNWNEEGTETMVEDLSQPWDTFRSVLRDRADNLVAYLNQALIEAAESQDNLPEEFMDSAEPLYDALASCQRLLAAEVEDLCSAFESQVSQLRTSALSGLRTGFFGQSMETTYAAASQVYGTGSWARKKSIINSKLADEDQFIALIRRFRQEFRNLADQLQTDIRQRVRERLDFVSGIMDIIRSENVAEESEQDPEFRERVAVEVRRVKLAMEEVRLVCAR</sequence>